<reference evidence="3" key="1">
    <citation type="journal article" date="2019" name="Mol. Biol. Evol.">
        <title>Blast fungal genomes show frequent chromosomal changes, gene gains and losses, and effector gene turnover.</title>
        <authorList>
            <person name="Gomez Luciano L.B."/>
            <person name="Jason Tsai I."/>
            <person name="Chuma I."/>
            <person name="Tosa Y."/>
            <person name="Chen Y.H."/>
            <person name="Li J.Y."/>
            <person name="Li M.Y."/>
            <person name="Jade Lu M.Y."/>
            <person name="Nakayashiki H."/>
            <person name="Li W.H."/>
        </authorList>
    </citation>
    <scope>NUCLEOTIDE SEQUENCE</scope>
    <source>
        <strain evidence="3">NI907</strain>
    </source>
</reference>
<feature type="region of interest" description="Disordered" evidence="1">
    <location>
        <begin position="158"/>
        <end position="187"/>
    </location>
</feature>
<dbReference type="Proteomes" id="UP000515153">
    <property type="component" value="Unplaced"/>
</dbReference>
<gene>
    <name evidence="3" type="ORF">PgNI_04076</name>
</gene>
<sequence>MDRPSPTSSSSSPSSSSQQPSSPTNLNTPGRRHQRLVMELLPFETEGEFQSWLESAPLMGLWLEFRANCYHLDLDEVDKTRATQMARDALNSGSATYLVYHPDKQGWTLEDHMVRFMVTVMRDAVLQGVWAEAELRSKTLDIAEAVFEVLGFLKAVDEEPSASGSDDSREHPPDYHPPDYHPPDYSA</sequence>
<feature type="region of interest" description="Disordered" evidence="1">
    <location>
        <begin position="1"/>
        <end position="31"/>
    </location>
</feature>
<evidence type="ECO:0000313" key="2">
    <source>
        <dbReference type="Proteomes" id="UP000515153"/>
    </source>
</evidence>
<name>A0A6P8B852_PYRGI</name>
<evidence type="ECO:0000256" key="1">
    <source>
        <dbReference type="SAM" id="MobiDB-lite"/>
    </source>
</evidence>
<organism evidence="2 3">
    <name type="scientific">Pyricularia grisea</name>
    <name type="common">Crabgrass-specific blast fungus</name>
    <name type="synonym">Magnaporthe grisea</name>
    <dbReference type="NCBI Taxonomy" id="148305"/>
    <lineage>
        <taxon>Eukaryota</taxon>
        <taxon>Fungi</taxon>
        <taxon>Dikarya</taxon>
        <taxon>Ascomycota</taxon>
        <taxon>Pezizomycotina</taxon>
        <taxon>Sordariomycetes</taxon>
        <taxon>Sordariomycetidae</taxon>
        <taxon>Magnaporthales</taxon>
        <taxon>Pyriculariaceae</taxon>
        <taxon>Pyricularia</taxon>
    </lineage>
</organism>
<reference evidence="3" key="3">
    <citation type="submission" date="2025-08" db="UniProtKB">
        <authorList>
            <consortium name="RefSeq"/>
        </authorList>
    </citation>
    <scope>IDENTIFICATION</scope>
    <source>
        <strain evidence="3">NI907</strain>
    </source>
</reference>
<feature type="compositionally biased region" description="Basic and acidic residues" evidence="1">
    <location>
        <begin position="166"/>
        <end position="187"/>
    </location>
</feature>
<evidence type="ECO:0000313" key="3">
    <source>
        <dbReference type="RefSeq" id="XP_030983406.1"/>
    </source>
</evidence>
<dbReference type="GeneID" id="41959037"/>
<proteinExistence type="predicted"/>
<keyword evidence="2" id="KW-1185">Reference proteome</keyword>
<protein>
    <submittedName>
        <fullName evidence="3">Uncharacterized protein</fullName>
    </submittedName>
</protein>
<dbReference type="KEGG" id="pgri:PgNI_04076"/>
<dbReference type="RefSeq" id="XP_030983406.1">
    <property type="nucleotide sequence ID" value="XM_031124128.1"/>
</dbReference>
<accession>A0A6P8B852</accession>
<reference evidence="3" key="2">
    <citation type="submission" date="2019-10" db="EMBL/GenBank/DDBJ databases">
        <authorList>
            <consortium name="NCBI Genome Project"/>
        </authorList>
    </citation>
    <scope>NUCLEOTIDE SEQUENCE</scope>
    <source>
        <strain evidence="3">NI907</strain>
    </source>
</reference>
<dbReference type="AlphaFoldDB" id="A0A6P8B852"/>
<feature type="compositionally biased region" description="Low complexity" evidence="1">
    <location>
        <begin position="1"/>
        <end position="24"/>
    </location>
</feature>